<keyword evidence="5 8" id="KW-0175">Coiled coil</keyword>
<proteinExistence type="inferred from homology"/>
<dbReference type="SMART" id="SM01083">
    <property type="entry name" value="Cir_N"/>
    <property type="match status" value="1"/>
</dbReference>
<dbReference type="Pfam" id="PF10197">
    <property type="entry name" value="Cir_N"/>
    <property type="match status" value="1"/>
</dbReference>
<gene>
    <name evidence="12" type="primary">CWC25</name>
</gene>
<dbReference type="GeneID" id="107120791"/>
<feature type="compositionally biased region" description="Basic and acidic residues" evidence="9">
    <location>
        <begin position="284"/>
        <end position="308"/>
    </location>
</feature>
<evidence type="ECO:0000313" key="11">
    <source>
        <dbReference type="Proteomes" id="UP000694871"/>
    </source>
</evidence>
<evidence type="ECO:0000259" key="10">
    <source>
        <dbReference type="SMART" id="SM01083"/>
    </source>
</evidence>
<keyword evidence="3" id="KW-0507">mRNA processing</keyword>
<evidence type="ECO:0000256" key="6">
    <source>
        <dbReference type="ARBA" id="ARBA00023187"/>
    </source>
</evidence>
<reference evidence="12" key="1">
    <citation type="submission" date="2025-08" db="UniProtKB">
        <authorList>
            <consortium name="RefSeq"/>
        </authorList>
    </citation>
    <scope>IDENTIFICATION</scope>
</reference>
<feature type="region of interest" description="Disordered" evidence="9">
    <location>
        <begin position="113"/>
        <end position="254"/>
    </location>
</feature>
<feature type="compositionally biased region" description="Polar residues" evidence="9">
    <location>
        <begin position="191"/>
        <end position="206"/>
    </location>
</feature>
<dbReference type="RefSeq" id="XP_015279044.1">
    <property type="nucleotide sequence ID" value="XM_015423558.1"/>
</dbReference>
<feature type="domain" description="CBF1-interacting co-repressor CIR N-terminal" evidence="10">
    <location>
        <begin position="29"/>
        <end position="65"/>
    </location>
</feature>
<dbReference type="PANTHER" id="PTHR16196:SF0">
    <property type="entry name" value="PRE-MRNA-SPLICING FACTOR CWC25 HOMOLOG"/>
    <property type="match status" value="1"/>
</dbReference>
<evidence type="ECO:0000256" key="8">
    <source>
        <dbReference type="SAM" id="Coils"/>
    </source>
</evidence>
<feature type="compositionally biased region" description="Polar residues" evidence="9">
    <location>
        <begin position="243"/>
        <end position="252"/>
    </location>
</feature>
<feature type="region of interest" description="Disordered" evidence="9">
    <location>
        <begin position="273"/>
        <end position="318"/>
    </location>
</feature>
<evidence type="ECO:0000256" key="7">
    <source>
        <dbReference type="ARBA" id="ARBA00023242"/>
    </source>
</evidence>
<comment type="subcellular location">
    <subcellularLocation>
        <location evidence="1">Nucleus</location>
    </subcellularLocation>
</comment>
<evidence type="ECO:0000256" key="5">
    <source>
        <dbReference type="ARBA" id="ARBA00023054"/>
    </source>
</evidence>
<evidence type="ECO:0000256" key="9">
    <source>
        <dbReference type="SAM" id="MobiDB-lite"/>
    </source>
</evidence>
<feature type="compositionally biased region" description="Basic residues" evidence="9">
    <location>
        <begin position="115"/>
        <end position="132"/>
    </location>
</feature>
<protein>
    <submittedName>
        <fullName evidence="12">Pre-mRNA-splicing factor CWC25 homolog</fullName>
    </submittedName>
</protein>
<evidence type="ECO:0000256" key="2">
    <source>
        <dbReference type="ARBA" id="ARBA00006695"/>
    </source>
</evidence>
<dbReference type="InterPro" id="IPR019339">
    <property type="entry name" value="CIR_N_dom"/>
</dbReference>
<dbReference type="Proteomes" id="UP000694871">
    <property type="component" value="Unplaced"/>
</dbReference>
<keyword evidence="7" id="KW-0539">Nucleus</keyword>
<sequence>MAFVPLCPPLPTAASPNLEEFPRQNLKKSWHPQTLRNVEKVWKAEQKHEAERKKIEELQRELREERAREEMQRYAEDVGAVKLACYIPFVDFPLFPFGFCHIDGQALMLQSSLDKKKRKKEKKKKHKKHRHQSLSSSEDEHSKAKSREKTDSLPSESLHPKISGYGLQVRGDGHERTFSHKPSKSPRSESRCLSPQKYSGKMSSSEAEYRRPRSPLGNTKEHNSKARTGGKTPPPKKEGYRRQQASGYTRNLSAEELEWKRQEMMVNAKWREEERANTVKKHRKEEAREREREKLGKHDGKFIHHMKLESASTSSLEERVKRNIHSIQRTPAALEKNFMRR</sequence>
<evidence type="ECO:0000256" key="3">
    <source>
        <dbReference type="ARBA" id="ARBA00022664"/>
    </source>
</evidence>
<feature type="compositionally biased region" description="Basic and acidic residues" evidence="9">
    <location>
        <begin position="138"/>
        <end position="151"/>
    </location>
</feature>
<keyword evidence="4" id="KW-0747">Spliceosome</keyword>
<organism evidence="11 12">
    <name type="scientific">Gekko japonicus</name>
    <name type="common">Schlegel's Japanese gecko</name>
    <dbReference type="NCBI Taxonomy" id="146911"/>
    <lineage>
        <taxon>Eukaryota</taxon>
        <taxon>Metazoa</taxon>
        <taxon>Chordata</taxon>
        <taxon>Craniata</taxon>
        <taxon>Vertebrata</taxon>
        <taxon>Euteleostomi</taxon>
        <taxon>Lepidosauria</taxon>
        <taxon>Squamata</taxon>
        <taxon>Bifurcata</taxon>
        <taxon>Gekkota</taxon>
        <taxon>Gekkonidae</taxon>
        <taxon>Gekkoninae</taxon>
        <taxon>Gekko</taxon>
    </lineage>
</organism>
<evidence type="ECO:0000256" key="4">
    <source>
        <dbReference type="ARBA" id="ARBA00022728"/>
    </source>
</evidence>
<evidence type="ECO:0000256" key="1">
    <source>
        <dbReference type="ARBA" id="ARBA00004123"/>
    </source>
</evidence>
<comment type="similarity">
    <text evidence="2">Belongs to the CWC25 family.</text>
</comment>
<accession>A0ABM1KZA7</accession>
<dbReference type="InterPro" id="IPR051376">
    <property type="entry name" value="CWC25_splicing_factor"/>
</dbReference>
<name>A0ABM1KZA7_GEKJA</name>
<evidence type="ECO:0000313" key="12">
    <source>
        <dbReference type="RefSeq" id="XP_015279044.1"/>
    </source>
</evidence>
<dbReference type="PANTHER" id="PTHR16196">
    <property type="entry name" value="CELL CYCLE CONTROL PROTEIN CWF25"/>
    <property type="match status" value="1"/>
</dbReference>
<keyword evidence="11" id="KW-1185">Reference proteome</keyword>
<feature type="coiled-coil region" evidence="8">
    <location>
        <begin position="41"/>
        <end position="75"/>
    </location>
</feature>
<keyword evidence="6" id="KW-0508">mRNA splicing</keyword>